<comment type="cofactor">
    <cofactor evidence="1 11">
        <name>Mg(2+)</name>
        <dbReference type="ChEBI" id="CHEBI:18420"/>
    </cofactor>
</comment>
<dbReference type="HAMAP" id="MF_00668">
    <property type="entry name" value="BioW"/>
    <property type="match status" value="1"/>
</dbReference>
<comment type="similarity">
    <text evidence="11">Belongs to the BioW family.</text>
</comment>
<evidence type="ECO:0000256" key="1">
    <source>
        <dbReference type="ARBA" id="ARBA00001946"/>
    </source>
</evidence>
<evidence type="ECO:0000256" key="11">
    <source>
        <dbReference type="HAMAP-Rule" id="MF_00668"/>
    </source>
</evidence>
<name>A0ABV6KDZ0_9BACI</name>
<reference evidence="12 13" key="1">
    <citation type="submission" date="2024-09" db="EMBL/GenBank/DDBJ databases">
        <authorList>
            <person name="Sun Q."/>
            <person name="Mori K."/>
        </authorList>
    </citation>
    <scope>NUCLEOTIDE SEQUENCE [LARGE SCALE GENOMIC DNA]</scope>
    <source>
        <strain evidence="12 13">NCAIM B.02610</strain>
    </source>
</reference>
<protein>
    <recommendedName>
        <fullName evidence="4 11">6-carboxyhexanoate--CoA ligase</fullName>
        <ecNumber evidence="4 11">6.2.1.14</ecNumber>
    </recommendedName>
    <alternativeName>
        <fullName evidence="11">Pimeloyl-CoA synthase</fullName>
    </alternativeName>
</protein>
<evidence type="ECO:0000256" key="4">
    <source>
        <dbReference type="ARBA" id="ARBA00012984"/>
    </source>
</evidence>
<keyword evidence="7 11" id="KW-0093">Biotin biosynthesis</keyword>
<sequence>MQDKKIYSIRMRAAKGGPHEKGGKHISGGEVLANYEDIKKAVNTLLDKAIMHSRGNPDFMQIQFEEVEKPVQYLAPLRIKTNNVSSLQEGHQRAINLLKKCGVPRPTIEEAYKLMEQSENSGMRGAILLNVHSGERVDNRGEKGVRVSRMDWDNDNFNNWAIRQKIPSELKIKEAITLATKVASHPEIFAELCWSDDPDYITGYVASKKIGYQRISKLKEYGDERGFRIIFVKNVPNIDTYIDYLEKEPTLLYWEEDDDTRFN</sequence>
<dbReference type="Proteomes" id="UP001589838">
    <property type="component" value="Unassembled WGS sequence"/>
</dbReference>
<proteinExistence type="inferred from homology"/>
<dbReference type="Pfam" id="PF03744">
    <property type="entry name" value="BioW"/>
    <property type="match status" value="1"/>
</dbReference>
<evidence type="ECO:0000256" key="6">
    <source>
        <dbReference type="ARBA" id="ARBA00022741"/>
    </source>
</evidence>
<dbReference type="EC" id="6.2.1.14" evidence="4 11"/>
<evidence type="ECO:0000256" key="2">
    <source>
        <dbReference type="ARBA" id="ARBA00005075"/>
    </source>
</evidence>
<comment type="subunit">
    <text evidence="3 11">Homodimer.</text>
</comment>
<gene>
    <name evidence="11" type="primary">bioW</name>
    <name evidence="12" type="ORF">ACFFHM_13795</name>
</gene>
<keyword evidence="5 11" id="KW-0436">Ligase</keyword>
<dbReference type="NCBIfam" id="TIGR01204">
    <property type="entry name" value="bioW"/>
    <property type="match status" value="1"/>
</dbReference>
<evidence type="ECO:0000256" key="8">
    <source>
        <dbReference type="ARBA" id="ARBA00022840"/>
    </source>
</evidence>
<evidence type="ECO:0000256" key="5">
    <source>
        <dbReference type="ARBA" id="ARBA00022598"/>
    </source>
</evidence>
<evidence type="ECO:0000256" key="7">
    <source>
        <dbReference type="ARBA" id="ARBA00022756"/>
    </source>
</evidence>
<organism evidence="12 13">
    <name type="scientific">Halalkalibacter kiskunsagensis</name>
    <dbReference type="NCBI Taxonomy" id="1548599"/>
    <lineage>
        <taxon>Bacteria</taxon>
        <taxon>Bacillati</taxon>
        <taxon>Bacillota</taxon>
        <taxon>Bacilli</taxon>
        <taxon>Bacillales</taxon>
        <taxon>Bacillaceae</taxon>
        <taxon>Halalkalibacter</taxon>
    </lineage>
</organism>
<keyword evidence="9 11" id="KW-0460">Magnesium</keyword>
<keyword evidence="13" id="KW-1185">Reference proteome</keyword>
<dbReference type="NCBIfam" id="NF002360">
    <property type="entry name" value="PRK01322.1"/>
    <property type="match status" value="1"/>
</dbReference>
<evidence type="ECO:0000256" key="10">
    <source>
        <dbReference type="ARBA" id="ARBA00049553"/>
    </source>
</evidence>
<evidence type="ECO:0000256" key="3">
    <source>
        <dbReference type="ARBA" id="ARBA00011738"/>
    </source>
</evidence>
<evidence type="ECO:0000313" key="12">
    <source>
        <dbReference type="EMBL" id="MFC0471536.1"/>
    </source>
</evidence>
<keyword evidence="6 11" id="KW-0547">Nucleotide-binding</keyword>
<evidence type="ECO:0000256" key="9">
    <source>
        <dbReference type="ARBA" id="ARBA00022842"/>
    </source>
</evidence>
<dbReference type="RefSeq" id="WP_335962081.1">
    <property type="nucleotide sequence ID" value="NZ_JAXBLX010000024.1"/>
</dbReference>
<accession>A0ABV6KDZ0</accession>
<comment type="catalytic activity">
    <reaction evidence="10 11">
        <text>heptanedioate + ATP + CoA = 6-carboxyhexanoyl-CoA + AMP + diphosphate</text>
        <dbReference type="Rhea" id="RHEA:14781"/>
        <dbReference type="ChEBI" id="CHEBI:30616"/>
        <dbReference type="ChEBI" id="CHEBI:33019"/>
        <dbReference type="ChEBI" id="CHEBI:36165"/>
        <dbReference type="ChEBI" id="CHEBI:57287"/>
        <dbReference type="ChEBI" id="CHEBI:57360"/>
        <dbReference type="ChEBI" id="CHEBI:456215"/>
        <dbReference type="EC" id="6.2.1.14"/>
    </reaction>
</comment>
<comment type="pathway">
    <text evidence="2 11">Metabolic intermediate metabolism; pimeloyl-CoA biosynthesis; pimeloyl-CoA from pimelate: step 1/1.</text>
</comment>
<dbReference type="GO" id="GO:0042410">
    <property type="term" value="F:6-carboxyhexanoate-CoA ligase activity"/>
    <property type="evidence" value="ECO:0007669"/>
    <property type="project" value="UniProtKB-EC"/>
</dbReference>
<dbReference type="EMBL" id="JBHLUX010000035">
    <property type="protein sequence ID" value="MFC0471536.1"/>
    <property type="molecule type" value="Genomic_DNA"/>
</dbReference>
<evidence type="ECO:0000313" key="13">
    <source>
        <dbReference type="Proteomes" id="UP001589838"/>
    </source>
</evidence>
<keyword evidence="8 11" id="KW-0067">ATP-binding</keyword>
<comment type="function">
    <text evidence="11">Catalyzes the transformation of pimelate into pimeloyl-CoA with concomitant hydrolysis of ATP to AMP.</text>
</comment>
<dbReference type="InterPro" id="IPR005499">
    <property type="entry name" value="BioW"/>
</dbReference>
<comment type="caution">
    <text evidence="12">The sequence shown here is derived from an EMBL/GenBank/DDBJ whole genome shotgun (WGS) entry which is preliminary data.</text>
</comment>